<keyword evidence="2" id="KW-1185">Reference proteome</keyword>
<accession>A0A6A6WQV5</accession>
<name>A0A6A6WQV5_9PLEO</name>
<evidence type="ECO:0000313" key="2">
    <source>
        <dbReference type="Proteomes" id="UP000799757"/>
    </source>
</evidence>
<dbReference type="AlphaFoldDB" id="A0A6A6WQV5"/>
<reference evidence="1" key="1">
    <citation type="journal article" date="2020" name="Stud. Mycol.">
        <title>101 Dothideomycetes genomes: a test case for predicting lifestyles and emergence of pathogens.</title>
        <authorList>
            <person name="Haridas S."/>
            <person name="Albert R."/>
            <person name="Binder M."/>
            <person name="Bloem J."/>
            <person name="Labutti K."/>
            <person name="Salamov A."/>
            <person name="Andreopoulos B."/>
            <person name="Baker S."/>
            <person name="Barry K."/>
            <person name="Bills G."/>
            <person name="Bluhm B."/>
            <person name="Cannon C."/>
            <person name="Castanera R."/>
            <person name="Culley D."/>
            <person name="Daum C."/>
            <person name="Ezra D."/>
            <person name="Gonzalez J."/>
            <person name="Henrissat B."/>
            <person name="Kuo A."/>
            <person name="Liang C."/>
            <person name="Lipzen A."/>
            <person name="Lutzoni F."/>
            <person name="Magnuson J."/>
            <person name="Mondo S."/>
            <person name="Nolan M."/>
            <person name="Ohm R."/>
            <person name="Pangilinan J."/>
            <person name="Park H.-J."/>
            <person name="Ramirez L."/>
            <person name="Alfaro M."/>
            <person name="Sun H."/>
            <person name="Tritt A."/>
            <person name="Yoshinaga Y."/>
            <person name="Zwiers L.-H."/>
            <person name="Turgeon B."/>
            <person name="Goodwin S."/>
            <person name="Spatafora J."/>
            <person name="Crous P."/>
            <person name="Grigoriev I."/>
        </authorList>
    </citation>
    <scope>NUCLEOTIDE SEQUENCE</scope>
    <source>
        <strain evidence="1">CBS 109.77</strain>
    </source>
</reference>
<sequence>MKIGLPVRSALHKHDTGGLVVKWVTIGESLLLYVFANFAKHFVSVPWIHETNLFSIWQQACWKMCLCSYS</sequence>
<proteinExistence type="predicted"/>
<organism evidence="1 2">
    <name type="scientific">Melanomma pulvis-pyrius CBS 109.77</name>
    <dbReference type="NCBI Taxonomy" id="1314802"/>
    <lineage>
        <taxon>Eukaryota</taxon>
        <taxon>Fungi</taxon>
        <taxon>Dikarya</taxon>
        <taxon>Ascomycota</taxon>
        <taxon>Pezizomycotina</taxon>
        <taxon>Dothideomycetes</taxon>
        <taxon>Pleosporomycetidae</taxon>
        <taxon>Pleosporales</taxon>
        <taxon>Melanommataceae</taxon>
        <taxon>Melanomma</taxon>
    </lineage>
</organism>
<evidence type="ECO:0000313" key="1">
    <source>
        <dbReference type="EMBL" id="KAF2786275.1"/>
    </source>
</evidence>
<dbReference type="OrthoDB" id="3868412at2759"/>
<dbReference type="EMBL" id="MU002500">
    <property type="protein sequence ID" value="KAF2786275.1"/>
    <property type="molecule type" value="Genomic_DNA"/>
</dbReference>
<dbReference type="Proteomes" id="UP000799757">
    <property type="component" value="Unassembled WGS sequence"/>
</dbReference>
<gene>
    <name evidence="1" type="ORF">K505DRAFT_399483</name>
</gene>
<protein>
    <submittedName>
        <fullName evidence="1">Uncharacterized protein</fullName>
    </submittedName>
</protein>